<dbReference type="Pfam" id="PF05166">
    <property type="entry name" value="YcgL"/>
    <property type="match status" value="1"/>
</dbReference>
<feature type="domain" description="YcgL" evidence="2">
    <location>
        <begin position="3"/>
        <end position="76"/>
    </location>
</feature>
<dbReference type="SUPFAM" id="SSF160191">
    <property type="entry name" value="YcgL-like"/>
    <property type="match status" value="1"/>
</dbReference>
<name>A0AA95KK10_9GAMM</name>
<dbReference type="HAMAP" id="MF_01866">
    <property type="entry name" value="UPF0745"/>
    <property type="match status" value="1"/>
</dbReference>
<dbReference type="AlphaFoldDB" id="A0AA95KK10"/>
<dbReference type="Proteomes" id="UP001300672">
    <property type="component" value="Chromosome"/>
</dbReference>
<proteinExistence type="inferred from homology"/>
<evidence type="ECO:0000259" key="2">
    <source>
        <dbReference type="Pfam" id="PF05166"/>
    </source>
</evidence>
<reference evidence="3" key="1">
    <citation type="journal article" date="2023" name="Int. J. Mol. Sci.">
        <title>Metagenomics Revealed a New Genus 'Candidatus Thiocaldithrix dubininis' gen. nov., sp. nov. and a New Species 'Candidatus Thiothrix putei' sp. nov. in the Family Thiotrichaceae, Some Members of Which Have Traits of Both Na+- and H+-Motive Energetics.</title>
        <authorList>
            <person name="Ravin N.V."/>
            <person name="Muntyan M.S."/>
            <person name="Smolyakov D.D."/>
            <person name="Rudenko T.S."/>
            <person name="Beletsky A.V."/>
            <person name="Mardanov A.V."/>
            <person name="Grabovich M.Y."/>
        </authorList>
    </citation>
    <scope>NUCLEOTIDE SEQUENCE</scope>
    <source>
        <strain evidence="3">GKL-01</strain>
    </source>
</reference>
<dbReference type="InterPro" id="IPR038068">
    <property type="entry name" value="YcgL-like_sf"/>
</dbReference>
<protein>
    <recommendedName>
        <fullName evidence="1">YcgL domain-containing protein QJT80_00185</fullName>
    </recommendedName>
</protein>
<organism evidence="3">
    <name type="scientific">Candidatus Thiocaldithrix dubininis</name>
    <dbReference type="NCBI Taxonomy" id="3080823"/>
    <lineage>
        <taxon>Bacteria</taxon>
        <taxon>Pseudomonadati</taxon>
        <taxon>Pseudomonadota</taxon>
        <taxon>Gammaproteobacteria</taxon>
        <taxon>Thiotrichales</taxon>
        <taxon>Thiotrichaceae</taxon>
        <taxon>Candidatus Thiocaldithrix</taxon>
    </lineage>
</organism>
<dbReference type="EMBL" id="CP124755">
    <property type="protein sequence ID" value="WGZ90902.1"/>
    <property type="molecule type" value="Genomic_DNA"/>
</dbReference>
<reference evidence="3" key="2">
    <citation type="submission" date="2023-04" db="EMBL/GenBank/DDBJ databases">
        <authorList>
            <person name="Beletskiy A.V."/>
            <person name="Mardanov A.V."/>
            <person name="Ravin N.V."/>
        </authorList>
    </citation>
    <scope>NUCLEOTIDE SEQUENCE</scope>
    <source>
        <strain evidence="3">GKL-01</strain>
    </source>
</reference>
<accession>A0AA95KK10</accession>
<evidence type="ECO:0000313" key="3">
    <source>
        <dbReference type="EMBL" id="WGZ90902.1"/>
    </source>
</evidence>
<sequence length="82" mass="9677">MQCYVYRSRRKPGSFLFLPIKDEFNRVPETLLKIFGTPEFSFEFELSPARNLVIKADPQEMLKVIQENGFYLQLPPAEEFKC</sequence>
<evidence type="ECO:0000256" key="1">
    <source>
        <dbReference type="HAMAP-Rule" id="MF_01866"/>
    </source>
</evidence>
<dbReference type="PANTHER" id="PTHR38109">
    <property type="entry name" value="PROTEIN YCGL"/>
    <property type="match status" value="1"/>
</dbReference>
<dbReference type="KEGG" id="tdu:QJT80_00185"/>
<dbReference type="InterPro" id="IPR027354">
    <property type="entry name" value="YcgL_dom"/>
</dbReference>
<gene>
    <name evidence="3" type="ORF">QJT80_00185</name>
</gene>
<dbReference type="Gene3D" id="3.10.510.20">
    <property type="entry name" value="YcgL domain"/>
    <property type="match status" value="1"/>
</dbReference>
<dbReference type="PANTHER" id="PTHR38109:SF1">
    <property type="entry name" value="PROTEIN YCGL"/>
    <property type="match status" value="1"/>
</dbReference>